<comment type="subcellular location">
    <subcellularLocation>
        <location evidence="1">Cytoplasm</location>
        <location evidence="1">Stress granule</location>
    </subcellularLocation>
</comment>
<dbReference type="PROSITE" id="PS50177">
    <property type="entry name" value="NTF2_DOMAIN"/>
    <property type="match status" value="1"/>
</dbReference>
<evidence type="ECO:0000256" key="1">
    <source>
        <dbReference type="ARBA" id="ARBA00004210"/>
    </source>
</evidence>
<evidence type="ECO:0000313" key="7">
    <source>
        <dbReference type="EMBL" id="MBW50601.1"/>
    </source>
</evidence>
<dbReference type="InterPro" id="IPR012677">
    <property type="entry name" value="Nucleotide-bd_a/b_plait_sf"/>
</dbReference>
<feature type="compositionally biased region" description="Polar residues" evidence="4">
    <location>
        <begin position="234"/>
        <end position="243"/>
    </location>
</feature>
<dbReference type="Gene3D" id="3.30.70.330">
    <property type="match status" value="1"/>
</dbReference>
<dbReference type="InterPro" id="IPR039539">
    <property type="entry name" value="Ras_GTPase_bind_prot"/>
</dbReference>
<feature type="region of interest" description="Disordered" evidence="4">
    <location>
        <begin position="478"/>
        <end position="664"/>
    </location>
</feature>
<dbReference type="GO" id="GO:0005829">
    <property type="term" value="C:cytosol"/>
    <property type="evidence" value="ECO:0007669"/>
    <property type="project" value="TreeGrafter"/>
</dbReference>
<proteinExistence type="predicted"/>
<dbReference type="PANTHER" id="PTHR10693:SF20">
    <property type="entry name" value="AT27578P"/>
    <property type="match status" value="1"/>
</dbReference>
<evidence type="ECO:0000256" key="3">
    <source>
        <dbReference type="PROSITE-ProRule" id="PRU00176"/>
    </source>
</evidence>
<feature type="region of interest" description="Disordered" evidence="4">
    <location>
        <begin position="368"/>
        <end position="442"/>
    </location>
</feature>
<feature type="region of interest" description="Disordered" evidence="4">
    <location>
        <begin position="140"/>
        <end position="348"/>
    </location>
</feature>
<feature type="compositionally biased region" description="Low complexity" evidence="4">
    <location>
        <begin position="432"/>
        <end position="442"/>
    </location>
</feature>
<evidence type="ECO:0000256" key="2">
    <source>
        <dbReference type="ARBA" id="ARBA00022884"/>
    </source>
</evidence>
<dbReference type="CDD" id="cd00780">
    <property type="entry name" value="NTF2"/>
    <property type="match status" value="1"/>
</dbReference>
<dbReference type="SUPFAM" id="SSF54928">
    <property type="entry name" value="RNA-binding domain, RBD"/>
    <property type="match status" value="1"/>
</dbReference>
<dbReference type="InterPro" id="IPR002075">
    <property type="entry name" value="NTF2_dom"/>
</dbReference>
<protein>
    <submittedName>
        <fullName evidence="7">Putative ras gtpase-activating protein-binding protein 2</fullName>
    </submittedName>
</protein>
<dbReference type="FunFam" id="3.10.450.50:FF:000010">
    <property type="entry name" value="Ras GTPase-activating protein-binding protein"/>
    <property type="match status" value="1"/>
</dbReference>
<feature type="region of interest" description="Disordered" evidence="4">
    <location>
        <begin position="683"/>
        <end position="765"/>
    </location>
</feature>
<feature type="domain" description="RRM" evidence="5">
    <location>
        <begin position="765"/>
        <end position="852"/>
    </location>
</feature>
<dbReference type="AlphaFoldDB" id="A0A2M4BC97"/>
<feature type="compositionally biased region" description="Polar residues" evidence="4">
    <location>
        <begin position="294"/>
        <end position="336"/>
    </location>
</feature>
<sequence>MVMDAQPSPQNVGREFVRQYYTLLNKAPDHLHRFYNNSSSFVHGGLDSKHQDTALVIGQKQIHGKIQQLNFRDCHAKISQVDAQATLGNGVVVQVTGELSNDGQPMRRFTQTFVLAAQSPKKYYVHNDIFRYQDIYADDEADEGERANGDEEGPDGGMNECLTDPKHGPASIGVGGIQQQQQQQQHTQVPPQQQQQQQHQQQPHQPMYYPPNAMSAGAGLLPNYGSPAAAGGQPTPTSAQTNVAPPLQPQSSFSQPQQQQQQQSAQQPQLNGLHDDLLKSVSSGTGSPLLPSSATSNVSSTLPSTTIDPSLSTMNVLNQKQPNPSQSLNQTQTTMQHGFPTQPHPSRIMAGETDAVKHSLNLNDRNLANEGTLQGSNAGGSGSLSNDLDNHPPQLAQPNHKSQQQQPPSSIPNQPSHSQQPAGHHGGGYFGGKQQHLQQQTALQSIEPKTYANLVKSGVGAGGLTFASAIQASLNTTGPTQQLPLQPAQHQPQTIQQQATQPHHQQQQQQNQEQQEHQQATQNQQPQQQQQQQKSQQQQQQQQGKQQLPGQQQLLQQQQKQQQQKQQQPPHHHQQQQQLKQQQQQSMQQQKQHQPQQQQQQQTKQQQQKQQQQPQHQNQQQQSQGLQQQQHQQQQQQHPSSYLPGSRGQRDVGAPVISGNSTAAAGGAAMSGVLGVNNKFNHDRQQQQQQDSNTVGAGQQGGASMAVQPQQQRPQRSMRSNGTGGVGSAGGLRQHDNRLSGGYGRQNYDSEERRQSSAGQFGDNHQLFLGNIPHHATEEELKTLFSKFGTVVDLRILSKTVQKLPGVRTPPHYGFITYEDPSSVQTCLANMPLYFPENSPDGQKLNVEEKKTRVRGPNDTTGGSGVGGGRLNGSVGSVGGSGSAGGRAGGGGGGQSRGGPLGGGQGGGVSSMNRGSGGGGPRNLGSGGGVGSSGPNRSTGGAGGGNGGGSNSGGGGSYGQRNDRSNVNSQRSVGNPSAISNRSFGSGY</sequence>
<dbReference type="InterPro" id="IPR032710">
    <property type="entry name" value="NTF2-like_dom_sf"/>
</dbReference>
<dbReference type="InterPro" id="IPR000504">
    <property type="entry name" value="RRM_dom"/>
</dbReference>
<feature type="compositionally biased region" description="Low complexity" evidence="4">
    <location>
        <begin position="397"/>
        <end position="423"/>
    </location>
</feature>
<feature type="compositionally biased region" description="Polar residues" evidence="4">
    <location>
        <begin position="965"/>
        <end position="988"/>
    </location>
</feature>
<dbReference type="InterPro" id="IPR035979">
    <property type="entry name" value="RBD_domain_sf"/>
</dbReference>
<feature type="compositionally biased region" description="Low complexity" evidence="4">
    <location>
        <begin position="478"/>
        <end position="639"/>
    </location>
</feature>
<dbReference type="PANTHER" id="PTHR10693">
    <property type="entry name" value="RAS GTPASE-ACTIVATING PROTEIN-BINDING PROTEIN"/>
    <property type="match status" value="1"/>
</dbReference>
<dbReference type="GO" id="GO:1990904">
    <property type="term" value="C:ribonucleoprotein complex"/>
    <property type="evidence" value="ECO:0007669"/>
    <property type="project" value="TreeGrafter"/>
</dbReference>
<evidence type="ECO:0000259" key="6">
    <source>
        <dbReference type="PROSITE" id="PS50177"/>
    </source>
</evidence>
<dbReference type="PROSITE" id="PS50102">
    <property type="entry name" value="RRM"/>
    <property type="match status" value="1"/>
</dbReference>
<dbReference type="Pfam" id="PF02136">
    <property type="entry name" value="NTF2"/>
    <property type="match status" value="1"/>
</dbReference>
<evidence type="ECO:0000256" key="4">
    <source>
        <dbReference type="SAM" id="MobiDB-lite"/>
    </source>
</evidence>
<feature type="compositionally biased region" description="Low complexity" evidence="4">
    <location>
        <begin position="178"/>
        <end position="206"/>
    </location>
</feature>
<feature type="domain" description="NTF2" evidence="6">
    <location>
        <begin position="12"/>
        <end position="132"/>
    </location>
</feature>
<feature type="compositionally biased region" description="Low complexity" evidence="4">
    <location>
        <begin position="280"/>
        <end position="293"/>
    </location>
</feature>
<feature type="compositionally biased region" description="Gly residues" evidence="4">
    <location>
        <begin position="862"/>
        <end position="932"/>
    </location>
</feature>
<dbReference type="Pfam" id="PF00076">
    <property type="entry name" value="RRM_1"/>
    <property type="match status" value="1"/>
</dbReference>
<reference evidence="7" key="1">
    <citation type="submission" date="2018-01" db="EMBL/GenBank/DDBJ databases">
        <title>An insight into the sialome of Amazonian anophelines.</title>
        <authorList>
            <person name="Ribeiro J.M."/>
            <person name="Scarpassa V."/>
            <person name="Calvo E."/>
        </authorList>
    </citation>
    <scope>NUCLEOTIDE SEQUENCE</scope>
    <source>
        <tissue evidence="7">Salivary glands</tissue>
    </source>
</reference>
<feature type="region of interest" description="Disordered" evidence="4">
    <location>
        <begin position="848"/>
        <end position="988"/>
    </location>
</feature>
<dbReference type="GO" id="GO:0003729">
    <property type="term" value="F:mRNA binding"/>
    <property type="evidence" value="ECO:0007669"/>
    <property type="project" value="TreeGrafter"/>
</dbReference>
<dbReference type="SMART" id="SM00360">
    <property type="entry name" value="RRM"/>
    <property type="match status" value="1"/>
</dbReference>
<dbReference type="SUPFAM" id="SSF54427">
    <property type="entry name" value="NTF2-like"/>
    <property type="match status" value="1"/>
</dbReference>
<feature type="compositionally biased region" description="Gly residues" evidence="4">
    <location>
        <begin position="940"/>
        <end position="958"/>
    </location>
</feature>
<dbReference type="EMBL" id="GGFJ01001460">
    <property type="protein sequence ID" value="MBW50601.1"/>
    <property type="molecule type" value="Transcribed_RNA"/>
</dbReference>
<dbReference type="InterPro" id="IPR018222">
    <property type="entry name" value="Nuclear_transport_factor_2_euk"/>
</dbReference>
<evidence type="ECO:0000259" key="5">
    <source>
        <dbReference type="PROSITE" id="PS50102"/>
    </source>
</evidence>
<feature type="compositionally biased region" description="Low complexity" evidence="4">
    <location>
        <begin position="249"/>
        <end position="269"/>
    </location>
</feature>
<dbReference type="GO" id="GO:0010494">
    <property type="term" value="C:cytoplasmic stress granule"/>
    <property type="evidence" value="ECO:0007669"/>
    <property type="project" value="UniProtKB-SubCell"/>
</dbReference>
<organism evidence="7">
    <name type="scientific">Anopheles marajoara</name>
    <dbReference type="NCBI Taxonomy" id="58244"/>
    <lineage>
        <taxon>Eukaryota</taxon>
        <taxon>Metazoa</taxon>
        <taxon>Ecdysozoa</taxon>
        <taxon>Arthropoda</taxon>
        <taxon>Hexapoda</taxon>
        <taxon>Insecta</taxon>
        <taxon>Pterygota</taxon>
        <taxon>Neoptera</taxon>
        <taxon>Endopterygota</taxon>
        <taxon>Diptera</taxon>
        <taxon>Nematocera</taxon>
        <taxon>Culicoidea</taxon>
        <taxon>Culicidae</taxon>
        <taxon>Anophelinae</taxon>
        <taxon>Anopheles</taxon>
    </lineage>
</organism>
<keyword evidence="2 3" id="KW-0694">RNA-binding</keyword>
<name>A0A2M4BC97_9DIPT</name>
<dbReference type="Gene3D" id="3.10.450.50">
    <property type="match status" value="1"/>
</dbReference>
<accession>A0A2M4BC97</accession>